<comment type="caution">
    <text evidence="1">The sequence shown here is derived from an EMBL/GenBank/DDBJ whole genome shotgun (WGS) entry which is preliminary data.</text>
</comment>
<proteinExistence type="predicted"/>
<organism evidence="1">
    <name type="scientific">Ophidiomyces ophidiicola</name>
    <dbReference type="NCBI Taxonomy" id="1387563"/>
    <lineage>
        <taxon>Eukaryota</taxon>
        <taxon>Fungi</taxon>
        <taxon>Dikarya</taxon>
        <taxon>Ascomycota</taxon>
        <taxon>Pezizomycotina</taxon>
        <taxon>Eurotiomycetes</taxon>
        <taxon>Eurotiomycetidae</taxon>
        <taxon>Onygenales</taxon>
        <taxon>Onygenaceae</taxon>
        <taxon>Ophidiomyces</taxon>
    </lineage>
</organism>
<dbReference type="EMBL" id="JALBCA010000040">
    <property type="protein sequence ID" value="KAI2387311.1"/>
    <property type="molecule type" value="Genomic_DNA"/>
</dbReference>
<reference evidence="1" key="1">
    <citation type="journal article" date="2022" name="bioRxiv">
        <title>Population genetic analysis of Ophidiomyces ophidiicola, the causative agent of snake fungal disease, indicates recent introductions to the USA.</title>
        <authorList>
            <person name="Ladner J.T."/>
            <person name="Palmer J.M."/>
            <person name="Ettinger C.L."/>
            <person name="Stajich J.E."/>
            <person name="Farrell T.M."/>
            <person name="Glorioso B.M."/>
            <person name="Lawson B."/>
            <person name="Price S.J."/>
            <person name="Stengle A.G."/>
            <person name="Grear D.A."/>
            <person name="Lorch J.M."/>
        </authorList>
    </citation>
    <scope>NUCLEOTIDE SEQUENCE</scope>
    <source>
        <strain evidence="1">NWHC 24266-5</strain>
    </source>
</reference>
<evidence type="ECO:0000313" key="1">
    <source>
        <dbReference type="EMBL" id="KAI2387311.1"/>
    </source>
</evidence>
<gene>
    <name evidence="1" type="ORF">LOY88_003180</name>
</gene>
<sequence length="576" mass="61615">MLAPKTFLNEEMMLSPSTSPRPLHIKPSILLHGSPGLMSLDTSCINDFHTFPSTPPLSTSGSTISSPPSSCGLLRTPINGTGFYRSESIEGVKEGCEGDVNSEILANGDWTRSNSPPLTPVYIHPPAVKTTTISLAPSSHVAEGLSRVSTNTSCPSLSPSPSPALPALPLSEVISTPLLPPSCSGDFCDPRQLTVESSTFCTSDFPLLPSLSSSEEDNEKFLLSAVNASEHTSTHAADSFTSSIGSQHALSALPPFGGLSDLDSDDEFVSEIVNFTVSDDPLVQGDKRRRIALYASDDDDLISEESFEELDESELLAQSELNLLESESAAPSSAKMTAMKPKKRSTPRKLMKRSMSADTDPNSMIMENETDSPAENADGDAATEPEQSAANQDATGHNGVSANTPTASTPSGAPVSRRGRKQSLTEDPSKTFVCSLCSRRFRRQEHLKRHYRSLHTEEKPFGCSECGKKFSRSDNLAQHARTHGNPGIVMNLVQPRESRPAPPPPPPPVTASAVAPPAVFEEQDAGALGTMLYEAARVAAYRSTTSESSDSSLSSSRSVESDRKRPAKKRKREQSG</sequence>
<name>A0ACB8V0D6_9EURO</name>
<accession>A0ACB8V0D6</accession>
<protein>
    <submittedName>
        <fullName evidence="1">Uncharacterized protein</fullName>
    </submittedName>
</protein>